<sequence>MHQLRATVLALAGLALERASAAVPNLTSSCQIRCYDLTADMVGCGVDDYRCHCDIFDSAFVPQMQSYATELKETVCSLADPTDSAEPGDANEEGAASALPVMTAGVAAGILAVVMAGGFLF</sequence>
<dbReference type="PROSITE" id="PS51257">
    <property type="entry name" value="PROKAR_LIPOPROTEIN"/>
    <property type="match status" value="1"/>
</dbReference>
<feature type="chain" id="PRO_5040268168" description="Extracellular membrane protein CFEM domain-containing protein" evidence="1">
    <location>
        <begin position="22"/>
        <end position="121"/>
    </location>
</feature>
<dbReference type="OrthoDB" id="3767534at2759"/>
<dbReference type="AlphaFoldDB" id="A0A9P1M831"/>
<evidence type="ECO:0000313" key="2">
    <source>
        <dbReference type="EMBL" id="CAI4211902.1"/>
    </source>
</evidence>
<feature type="signal peptide" evidence="1">
    <location>
        <begin position="1"/>
        <end position="21"/>
    </location>
</feature>
<comment type="caution">
    <text evidence="2">The sequence shown here is derived from an EMBL/GenBank/DDBJ whole genome shotgun (WGS) entry which is preliminary data.</text>
</comment>
<keyword evidence="1" id="KW-0732">Signal</keyword>
<accession>A0A9P1M831</accession>
<name>A0A9P1M831_9PEZI</name>
<organism evidence="2 3">
    <name type="scientific">Parascedosporium putredinis</name>
    <dbReference type="NCBI Taxonomy" id="1442378"/>
    <lineage>
        <taxon>Eukaryota</taxon>
        <taxon>Fungi</taxon>
        <taxon>Dikarya</taxon>
        <taxon>Ascomycota</taxon>
        <taxon>Pezizomycotina</taxon>
        <taxon>Sordariomycetes</taxon>
        <taxon>Hypocreomycetidae</taxon>
        <taxon>Microascales</taxon>
        <taxon>Microascaceae</taxon>
        <taxon>Parascedosporium</taxon>
    </lineage>
</organism>
<keyword evidence="3" id="KW-1185">Reference proteome</keyword>
<evidence type="ECO:0000256" key="1">
    <source>
        <dbReference type="SAM" id="SignalP"/>
    </source>
</evidence>
<proteinExistence type="predicted"/>
<dbReference type="EMBL" id="CALLCH030000003">
    <property type="protein sequence ID" value="CAI4211902.1"/>
    <property type="molecule type" value="Genomic_DNA"/>
</dbReference>
<dbReference type="Proteomes" id="UP000838763">
    <property type="component" value="Unassembled WGS sequence"/>
</dbReference>
<protein>
    <recommendedName>
        <fullName evidence="4">Extracellular membrane protein CFEM domain-containing protein</fullName>
    </recommendedName>
</protein>
<evidence type="ECO:0000313" key="3">
    <source>
        <dbReference type="Proteomes" id="UP000838763"/>
    </source>
</evidence>
<gene>
    <name evidence="2" type="ORF">PPNO1_LOCUS1674</name>
</gene>
<evidence type="ECO:0008006" key="4">
    <source>
        <dbReference type="Google" id="ProtNLM"/>
    </source>
</evidence>
<reference evidence="2" key="1">
    <citation type="submission" date="2022-11" db="EMBL/GenBank/DDBJ databases">
        <authorList>
            <person name="Scott C."/>
            <person name="Bruce N."/>
        </authorList>
    </citation>
    <scope>NUCLEOTIDE SEQUENCE</scope>
</reference>